<dbReference type="InterPro" id="IPR052487">
    <property type="entry name" value="Galactose-binding_lectin"/>
</dbReference>
<feature type="domain" description="H-type lectin" evidence="3">
    <location>
        <begin position="236"/>
        <end position="299"/>
    </location>
</feature>
<feature type="coiled-coil region" evidence="1">
    <location>
        <begin position="172"/>
        <end position="199"/>
    </location>
</feature>
<keyword evidence="2" id="KW-0732">Signal</keyword>
<dbReference type="GO" id="GO:0009986">
    <property type="term" value="C:cell surface"/>
    <property type="evidence" value="ECO:0007669"/>
    <property type="project" value="TreeGrafter"/>
</dbReference>
<reference evidence="4 5" key="1">
    <citation type="journal article" date="2021" name="Elife">
        <title>Chloroplast acquisition without the gene transfer in kleptoplastic sea slugs, Plakobranchus ocellatus.</title>
        <authorList>
            <person name="Maeda T."/>
            <person name="Takahashi S."/>
            <person name="Yoshida T."/>
            <person name="Shimamura S."/>
            <person name="Takaki Y."/>
            <person name="Nagai Y."/>
            <person name="Toyoda A."/>
            <person name="Suzuki Y."/>
            <person name="Arimoto A."/>
            <person name="Ishii H."/>
            <person name="Satoh N."/>
            <person name="Nishiyama T."/>
            <person name="Hasebe M."/>
            <person name="Maruyama T."/>
            <person name="Minagawa J."/>
            <person name="Obokata J."/>
            <person name="Shigenobu S."/>
        </authorList>
    </citation>
    <scope>NUCLEOTIDE SEQUENCE [LARGE SCALE GENOMIC DNA]</scope>
</reference>
<dbReference type="InterPro" id="IPR019019">
    <property type="entry name" value="H-type_lectin_domain"/>
</dbReference>
<dbReference type="GO" id="GO:0070492">
    <property type="term" value="F:oligosaccharide binding"/>
    <property type="evidence" value="ECO:0007669"/>
    <property type="project" value="TreeGrafter"/>
</dbReference>
<feature type="signal peptide" evidence="2">
    <location>
        <begin position="1"/>
        <end position="22"/>
    </location>
</feature>
<dbReference type="PANTHER" id="PTHR46938">
    <property type="entry name" value="DISCOIDIN-1 SUBUNIT A-RELATED-RELATED"/>
    <property type="match status" value="1"/>
</dbReference>
<dbReference type="GO" id="GO:0030247">
    <property type="term" value="F:polysaccharide binding"/>
    <property type="evidence" value="ECO:0007669"/>
    <property type="project" value="TreeGrafter"/>
</dbReference>
<dbReference type="GO" id="GO:0098636">
    <property type="term" value="C:protein complex involved in cell adhesion"/>
    <property type="evidence" value="ECO:0007669"/>
    <property type="project" value="TreeGrafter"/>
</dbReference>
<dbReference type="AlphaFoldDB" id="A0AAV4BPT1"/>
<name>A0AAV4BPT1_9GAST</name>
<evidence type="ECO:0000259" key="3">
    <source>
        <dbReference type="Pfam" id="PF09458"/>
    </source>
</evidence>
<dbReference type="Pfam" id="PF09458">
    <property type="entry name" value="H_lectin"/>
    <property type="match status" value="1"/>
</dbReference>
<evidence type="ECO:0000313" key="5">
    <source>
        <dbReference type="Proteomes" id="UP000735302"/>
    </source>
</evidence>
<dbReference type="Proteomes" id="UP000735302">
    <property type="component" value="Unassembled WGS sequence"/>
</dbReference>
<proteinExistence type="predicted"/>
<evidence type="ECO:0000256" key="1">
    <source>
        <dbReference type="SAM" id="Coils"/>
    </source>
</evidence>
<comment type="caution">
    <text evidence="4">The sequence shown here is derived from an EMBL/GenBank/DDBJ whole genome shotgun (WGS) entry which is preliminary data.</text>
</comment>
<dbReference type="EMBL" id="BLXT01005252">
    <property type="protein sequence ID" value="GFO21372.1"/>
    <property type="molecule type" value="Genomic_DNA"/>
</dbReference>
<dbReference type="GO" id="GO:0045335">
    <property type="term" value="C:phagocytic vesicle"/>
    <property type="evidence" value="ECO:0007669"/>
    <property type="project" value="TreeGrafter"/>
</dbReference>
<gene>
    <name evidence="4" type="ORF">PoB_004787700</name>
</gene>
<evidence type="ECO:0000313" key="4">
    <source>
        <dbReference type="EMBL" id="GFO21372.1"/>
    </source>
</evidence>
<keyword evidence="1" id="KW-0175">Coiled coil</keyword>
<protein>
    <submittedName>
        <fullName evidence="4">ATP synthase subunits region orf 7</fullName>
    </submittedName>
</protein>
<dbReference type="GO" id="GO:0098609">
    <property type="term" value="P:cell-cell adhesion"/>
    <property type="evidence" value="ECO:0007669"/>
    <property type="project" value="TreeGrafter"/>
</dbReference>
<dbReference type="SUPFAM" id="SSF141086">
    <property type="entry name" value="Agglutinin HPA-like"/>
    <property type="match status" value="1"/>
</dbReference>
<dbReference type="Gene3D" id="2.60.40.2080">
    <property type="match status" value="1"/>
</dbReference>
<dbReference type="GO" id="GO:0046871">
    <property type="term" value="F:N-acetylgalactosamine binding"/>
    <property type="evidence" value="ECO:0007669"/>
    <property type="project" value="TreeGrafter"/>
</dbReference>
<evidence type="ECO:0000256" key="2">
    <source>
        <dbReference type="SAM" id="SignalP"/>
    </source>
</evidence>
<organism evidence="4 5">
    <name type="scientific">Plakobranchus ocellatus</name>
    <dbReference type="NCBI Taxonomy" id="259542"/>
    <lineage>
        <taxon>Eukaryota</taxon>
        <taxon>Metazoa</taxon>
        <taxon>Spiralia</taxon>
        <taxon>Lophotrochozoa</taxon>
        <taxon>Mollusca</taxon>
        <taxon>Gastropoda</taxon>
        <taxon>Heterobranchia</taxon>
        <taxon>Euthyneura</taxon>
        <taxon>Panpulmonata</taxon>
        <taxon>Sacoglossa</taxon>
        <taxon>Placobranchoidea</taxon>
        <taxon>Plakobranchidae</taxon>
        <taxon>Plakobranchus</taxon>
    </lineage>
</organism>
<accession>A0AAV4BPT1</accession>
<keyword evidence="5" id="KW-1185">Reference proteome</keyword>
<dbReference type="InterPro" id="IPR037221">
    <property type="entry name" value="H-type_lectin_dom_sf"/>
</dbReference>
<sequence>MASGQVMFQFVTALTLWVAISAGSKIVLQHSPDYVTKGLTKTFTLRCSLVDTGNINAVIGKRDIIETLEVIQKVTSITVVRNSNNEPVAKLTNQLSAAVPQTDFNSMTVHGDLGRNHVTSPSSEKAFLEMQWKWPTKNQTGGYTCSIVAEDAQGQTVVFSTSLEVVEEFPSTEAMLDHISELEKTVEALEERLDGVENKTSALKPPHAEEGLVECKDSDSWKADPYQNGGRYEFHTVKFQTPYDQVPMVSLGIDLLDESSDAYLRVHTDIENLTKEGFTLRCGTWADTYIFTVRVRWVSVVA</sequence>
<feature type="chain" id="PRO_5043663171" evidence="2">
    <location>
        <begin position="23"/>
        <end position="302"/>
    </location>
</feature>